<gene>
    <name evidence="4" type="ORF">CUN48_04065</name>
</gene>
<organism evidence="4 5">
    <name type="scientific">Candidatus Thermofonsia Clade 3 bacterium</name>
    <dbReference type="NCBI Taxonomy" id="2364212"/>
    <lineage>
        <taxon>Bacteria</taxon>
        <taxon>Bacillati</taxon>
        <taxon>Chloroflexota</taxon>
        <taxon>Candidatus Thermofontia</taxon>
        <taxon>Candidatus Thermofonsia Clade 3</taxon>
    </lineage>
</organism>
<reference evidence="4 5" key="1">
    <citation type="submission" date="2017-11" db="EMBL/GenBank/DDBJ databases">
        <title>Evolution of Phototrophy in the Chloroflexi Phylum Driven by Horizontal Gene Transfer.</title>
        <authorList>
            <person name="Ward L.M."/>
            <person name="Hemp J."/>
            <person name="Shih P.M."/>
            <person name="Mcglynn S.E."/>
            <person name="Fischer W."/>
        </authorList>
    </citation>
    <scope>NUCLEOTIDE SEQUENCE [LARGE SCALE GENOMIC DNA]</scope>
    <source>
        <strain evidence="4">JP3_7</strain>
    </source>
</reference>
<evidence type="ECO:0000256" key="3">
    <source>
        <dbReference type="SAM" id="MobiDB-lite"/>
    </source>
</evidence>
<sequence>MSRWAGGRRPSTRERGMAEWPHGRRCSHSPQHRRVSAPSASGSPAALKFRCVRARQSFHGLFYDSKPMTPMPLDRSSTSGCSPLTPAQPAEWLPARVVLMCEPGIETLFAILQPGAANFLFPFSLAQGREEHRAYRRALEGHGVRVIDYREALAQATRSRLTQWAREAVTFEYDAALTADERDEAARQLDVALAALDAGSLVEVILLRPTIRVARSAAGLDPTTRFEAQFTLEPPSPYYTRDPLITTREGVVITRLKLKQRAPENDIAAHVLESLGIAPRYRVQPPGTLEGGDFIPCGDFVLQGQGLLTNEDGVRQCLEHRVYGYVEVAVIEDPRMDMDEMHLDTYFAMLDRDLALCVESRLSGDEEPAVKVYVPQGAPDRYAYVLTRTTLFSRYLQEKGIRVIPFSKAEQLDFAANGLLVGPRRLMCARRAGEPFLQRLRAAGVDVQAIAFDALAGGYGGPHCSTQVLVRG</sequence>
<evidence type="ECO:0000256" key="1">
    <source>
        <dbReference type="ARBA" id="ARBA00010206"/>
    </source>
</evidence>
<dbReference type="InterPro" id="IPR003876">
    <property type="entry name" value="Arg_deiminase"/>
</dbReference>
<evidence type="ECO:0008006" key="6">
    <source>
        <dbReference type="Google" id="ProtNLM"/>
    </source>
</evidence>
<evidence type="ECO:0000313" key="5">
    <source>
        <dbReference type="Proteomes" id="UP000230790"/>
    </source>
</evidence>
<keyword evidence="2" id="KW-0378">Hydrolase</keyword>
<dbReference type="AlphaFoldDB" id="A0A2M8QF10"/>
<dbReference type="PRINTS" id="PR01466">
    <property type="entry name" value="ARGDEIMINASE"/>
</dbReference>
<dbReference type="GO" id="GO:0016990">
    <property type="term" value="F:arginine deiminase activity"/>
    <property type="evidence" value="ECO:0007669"/>
    <property type="project" value="InterPro"/>
</dbReference>
<comment type="caution">
    <text evidence="4">The sequence shown here is derived from an EMBL/GenBank/DDBJ whole genome shotgun (WGS) entry which is preliminary data.</text>
</comment>
<dbReference type="Proteomes" id="UP000230790">
    <property type="component" value="Unassembled WGS sequence"/>
</dbReference>
<dbReference type="SUPFAM" id="SSF55909">
    <property type="entry name" value="Pentein"/>
    <property type="match status" value="1"/>
</dbReference>
<dbReference type="PANTHER" id="PTHR47271">
    <property type="entry name" value="ARGININE DEIMINASE"/>
    <property type="match status" value="1"/>
</dbReference>
<feature type="region of interest" description="Disordered" evidence="3">
    <location>
        <begin position="1"/>
        <end position="42"/>
    </location>
</feature>
<proteinExistence type="inferred from homology"/>
<name>A0A2M8QF10_9CHLR</name>
<dbReference type="GO" id="GO:0019546">
    <property type="term" value="P:L-arginine deiminase pathway"/>
    <property type="evidence" value="ECO:0007669"/>
    <property type="project" value="TreeGrafter"/>
</dbReference>
<evidence type="ECO:0000313" key="4">
    <source>
        <dbReference type="EMBL" id="PJF48348.1"/>
    </source>
</evidence>
<protein>
    <recommendedName>
        <fullName evidence="6">Amidinotransferase</fullName>
    </recommendedName>
</protein>
<dbReference type="Gene3D" id="3.75.10.10">
    <property type="entry name" value="L-arginine/glycine Amidinotransferase, Chain A"/>
    <property type="match status" value="1"/>
</dbReference>
<comment type="similarity">
    <text evidence="1">Belongs to the arginine deiminase family.</text>
</comment>
<evidence type="ECO:0000256" key="2">
    <source>
        <dbReference type="ARBA" id="ARBA00022801"/>
    </source>
</evidence>
<feature type="compositionally biased region" description="Basic residues" evidence="3">
    <location>
        <begin position="23"/>
        <end position="35"/>
    </location>
</feature>
<dbReference type="Pfam" id="PF02274">
    <property type="entry name" value="ADI"/>
    <property type="match status" value="1"/>
</dbReference>
<dbReference type="PANTHER" id="PTHR47271:SF2">
    <property type="entry name" value="ARGININE DEIMINASE"/>
    <property type="match status" value="1"/>
</dbReference>
<dbReference type="EMBL" id="PGTN01000017">
    <property type="protein sequence ID" value="PJF48348.1"/>
    <property type="molecule type" value="Genomic_DNA"/>
</dbReference>
<accession>A0A2M8QF10</accession>